<accession>A0ABV9TSM9</accession>
<organism evidence="3 4">
    <name type="scientific">Actinomadura gamaensis</name>
    <dbReference type="NCBI Taxonomy" id="1763541"/>
    <lineage>
        <taxon>Bacteria</taxon>
        <taxon>Bacillati</taxon>
        <taxon>Actinomycetota</taxon>
        <taxon>Actinomycetes</taxon>
        <taxon>Streptosporangiales</taxon>
        <taxon>Thermomonosporaceae</taxon>
        <taxon>Actinomadura</taxon>
    </lineage>
</organism>
<keyword evidence="2" id="KW-0472">Membrane</keyword>
<keyword evidence="2" id="KW-1133">Transmembrane helix</keyword>
<dbReference type="RefSeq" id="WP_378252244.1">
    <property type="nucleotide sequence ID" value="NZ_JBHSIT010000001.1"/>
</dbReference>
<sequence length="209" mass="21640">MTGDMGRPQFLPPEEEPREPVPEPGSEPPATGPARRPRAGTVWSVLTVLAAGALLVSAFLPWARLEMVTELFGASVSDDLGSIAGIEMDGTVVVVPVLALAAAVVALWGAVGKDARIASLAALPGALALVACVLFALRLGRAGDRLREDGALISTRTHVSLAYGWYLGVAASLLVVGFSLARPVAVRARSRGRARPEATAEPAEAPDHP</sequence>
<name>A0ABV9TSM9_9ACTN</name>
<reference evidence="4" key="1">
    <citation type="journal article" date="2019" name="Int. J. Syst. Evol. Microbiol.">
        <title>The Global Catalogue of Microorganisms (GCM) 10K type strain sequencing project: providing services to taxonomists for standard genome sequencing and annotation.</title>
        <authorList>
            <consortium name="The Broad Institute Genomics Platform"/>
            <consortium name="The Broad Institute Genome Sequencing Center for Infectious Disease"/>
            <person name="Wu L."/>
            <person name="Ma J."/>
        </authorList>
    </citation>
    <scope>NUCLEOTIDE SEQUENCE [LARGE SCALE GENOMIC DNA]</scope>
    <source>
        <strain evidence="4">KLKA75</strain>
    </source>
</reference>
<feature type="region of interest" description="Disordered" evidence="1">
    <location>
        <begin position="1"/>
        <end position="37"/>
    </location>
</feature>
<evidence type="ECO:0000256" key="2">
    <source>
        <dbReference type="SAM" id="Phobius"/>
    </source>
</evidence>
<feature type="transmembrane region" description="Helical" evidence="2">
    <location>
        <begin position="42"/>
        <end position="63"/>
    </location>
</feature>
<keyword evidence="4" id="KW-1185">Reference proteome</keyword>
<evidence type="ECO:0000313" key="4">
    <source>
        <dbReference type="Proteomes" id="UP001595872"/>
    </source>
</evidence>
<dbReference type="Proteomes" id="UP001595872">
    <property type="component" value="Unassembled WGS sequence"/>
</dbReference>
<feature type="compositionally biased region" description="Pro residues" evidence="1">
    <location>
        <begin position="22"/>
        <end position="31"/>
    </location>
</feature>
<proteinExistence type="predicted"/>
<feature type="transmembrane region" description="Helical" evidence="2">
    <location>
        <begin position="83"/>
        <end position="108"/>
    </location>
</feature>
<keyword evidence="2" id="KW-0812">Transmembrane</keyword>
<protein>
    <submittedName>
        <fullName evidence="3">Uncharacterized protein</fullName>
    </submittedName>
</protein>
<feature type="transmembrane region" description="Helical" evidence="2">
    <location>
        <begin position="160"/>
        <end position="181"/>
    </location>
</feature>
<evidence type="ECO:0000313" key="3">
    <source>
        <dbReference type="EMBL" id="MFC4906551.1"/>
    </source>
</evidence>
<feature type="transmembrane region" description="Helical" evidence="2">
    <location>
        <begin position="120"/>
        <end position="140"/>
    </location>
</feature>
<gene>
    <name evidence="3" type="ORF">ACFPCY_04405</name>
</gene>
<evidence type="ECO:0000256" key="1">
    <source>
        <dbReference type="SAM" id="MobiDB-lite"/>
    </source>
</evidence>
<dbReference type="EMBL" id="JBHSIT010000001">
    <property type="protein sequence ID" value="MFC4906551.1"/>
    <property type="molecule type" value="Genomic_DNA"/>
</dbReference>
<comment type="caution">
    <text evidence="3">The sequence shown here is derived from an EMBL/GenBank/DDBJ whole genome shotgun (WGS) entry which is preliminary data.</text>
</comment>